<protein>
    <recommendedName>
        <fullName evidence="3">DNA polymerase alpha subunit B</fullName>
    </recommendedName>
</protein>
<feature type="domain" description="DNA polymerase alpha/delta/epsilon subunit B" evidence="6">
    <location>
        <begin position="274"/>
        <end position="486"/>
    </location>
</feature>
<comment type="similarity">
    <text evidence="2">Belongs to the DNA polymerase alpha subunit B family.</text>
</comment>
<evidence type="ECO:0000256" key="4">
    <source>
        <dbReference type="ARBA" id="ARBA00022705"/>
    </source>
</evidence>
<evidence type="ECO:0000256" key="3">
    <source>
        <dbReference type="ARBA" id="ARBA00018596"/>
    </source>
</evidence>
<keyword evidence="4" id="KW-0235">DNA replication</keyword>
<dbReference type="PANTHER" id="PTHR23061:SF12">
    <property type="entry name" value="DNA POLYMERASE ALPHA SUBUNIT B"/>
    <property type="match status" value="1"/>
</dbReference>
<evidence type="ECO:0000259" key="7">
    <source>
        <dbReference type="Pfam" id="PF22062"/>
    </source>
</evidence>
<dbReference type="Pfam" id="PF22062">
    <property type="entry name" value="OB_DPOA2"/>
    <property type="match status" value="1"/>
</dbReference>
<comment type="subcellular location">
    <subcellularLocation>
        <location evidence="1">Nucleus</location>
    </subcellularLocation>
</comment>
<dbReference type="InterPro" id="IPR054300">
    <property type="entry name" value="OB_DPOA2"/>
</dbReference>
<dbReference type="OrthoDB" id="336885at2759"/>
<dbReference type="GO" id="GO:0003677">
    <property type="term" value="F:DNA binding"/>
    <property type="evidence" value="ECO:0007669"/>
    <property type="project" value="InterPro"/>
</dbReference>
<evidence type="ECO:0000313" key="9">
    <source>
        <dbReference type="Proteomes" id="UP000307173"/>
    </source>
</evidence>
<proteinExistence type="inferred from homology"/>
<comment type="caution">
    <text evidence="8">The sequence shown here is derived from an EMBL/GenBank/DDBJ whole genome shotgun (WGS) entry which is preliminary data.</text>
</comment>
<dbReference type="InterPro" id="IPR007185">
    <property type="entry name" value="DNA_pol_a/d/e_bsu"/>
</dbReference>
<evidence type="ECO:0000313" key="8">
    <source>
        <dbReference type="EMBL" id="TID30543.1"/>
    </source>
</evidence>
<dbReference type="PIRSF" id="PIRSF018300">
    <property type="entry name" value="DNA_pol_alph_2"/>
    <property type="match status" value="1"/>
</dbReference>
<dbReference type="Gene3D" id="3.60.21.60">
    <property type="match status" value="2"/>
</dbReference>
<organism evidence="8 9">
    <name type="scientific">Pichia inconspicua</name>
    <dbReference type="NCBI Taxonomy" id="52247"/>
    <lineage>
        <taxon>Eukaryota</taxon>
        <taxon>Fungi</taxon>
        <taxon>Dikarya</taxon>
        <taxon>Ascomycota</taxon>
        <taxon>Saccharomycotina</taxon>
        <taxon>Pichiomycetes</taxon>
        <taxon>Pichiales</taxon>
        <taxon>Pichiaceae</taxon>
        <taxon>Pichia</taxon>
    </lineage>
</organism>
<feature type="domain" description="DNA polymerase alpha subunit B OB" evidence="7">
    <location>
        <begin position="134"/>
        <end position="243"/>
    </location>
</feature>
<gene>
    <name evidence="8" type="ORF">CANINC_000897</name>
</gene>
<dbReference type="Proteomes" id="UP000307173">
    <property type="component" value="Unassembled WGS sequence"/>
</dbReference>
<dbReference type="AlphaFoldDB" id="A0A4T0X5I2"/>
<dbReference type="PANTHER" id="PTHR23061">
    <property type="entry name" value="DNA POLYMERASE 2 ALPHA 70 KDA SUBUNIT"/>
    <property type="match status" value="1"/>
</dbReference>
<evidence type="ECO:0000259" key="6">
    <source>
        <dbReference type="Pfam" id="PF04042"/>
    </source>
</evidence>
<dbReference type="InterPro" id="IPR016722">
    <property type="entry name" value="DNA_pol_alpha_bsu"/>
</dbReference>
<evidence type="ECO:0000256" key="2">
    <source>
        <dbReference type="ARBA" id="ARBA00007299"/>
    </source>
</evidence>
<keyword evidence="5" id="KW-0539">Nucleus</keyword>
<dbReference type="STRING" id="52247.A0A4T0X5I2"/>
<accession>A0A4T0X5I2</accession>
<keyword evidence="9" id="KW-1185">Reference proteome</keyword>
<sequence length="541" mass="60831">MDLSNPEIAEKCNYLSQLFNLTNDDLFVHWEAFKYQSHENPNTKPTIDLLEKLQQYIQDSLNKQKSKSNDIHTIKKRKLQNSSNGNVKIVKTFNDSINSKETTILNKNFKIIGDFTPQKYNYKTMNLKLLEIADYIDDRITSFQNLFINSNLITSDQLGNPSLQSQSEIYTIGRIVPDSPDATSNLNIHSLYLETSRSLGFGYRVPLDFSKLNSNSNSNSFFPGQIVCLKGINPTGNQFNVLESLTPPYLGSTSFTESEITQFSDSIGDDNLKIAILSGPYHSRNSLDFTNLEKMINHLNNNVKPDLVLLTGPFIDSSSLPQIIQSLLSSSEDNSDLRTIDDLFSAYLQPILSTINANKKIIIPHSNDASFSPHTSYPQPRFERRALNLDKSFKCFPNPSIFSVNELTIGVSTADILRDLKDITTTNDSTSSRIDRIVNHLLTQRSFYPLQNSQSIQIDPSFLGLAEFDTVLPDLLILPSVITPFAKCVKNVLIINPGSVIHNSFALLQVKSPDISDMTPVQNTWLASAWKRSRVDLLTLD</sequence>
<dbReference type="Pfam" id="PF04042">
    <property type="entry name" value="DNA_pol_E_B"/>
    <property type="match status" value="1"/>
</dbReference>
<evidence type="ECO:0000256" key="1">
    <source>
        <dbReference type="ARBA" id="ARBA00004123"/>
    </source>
</evidence>
<dbReference type="GO" id="GO:0005658">
    <property type="term" value="C:alpha DNA polymerase:primase complex"/>
    <property type="evidence" value="ECO:0007669"/>
    <property type="project" value="TreeGrafter"/>
</dbReference>
<dbReference type="GO" id="GO:0006270">
    <property type="term" value="P:DNA replication initiation"/>
    <property type="evidence" value="ECO:0007669"/>
    <property type="project" value="TreeGrafter"/>
</dbReference>
<dbReference type="EMBL" id="SELW01000141">
    <property type="protein sequence ID" value="TID30543.1"/>
    <property type="molecule type" value="Genomic_DNA"/>
</dbReference>
<name>A0A4T0X5I2_9ASCO</name>
<reference evidence="8 9" key="1">
    <citation type="journal article" date="2019" name="Front. Genet.">
        <title>Whole-Genome Sequencing of the Opportunistic Yeast Pathogen Candida inconspicua Uncovers Its Hybrid Origin.</title>
        <authorList>
            <person name="Mixao V."/>
            <person name="Hansen A.P."/>
            <person name="Saus E."/>
            <person name="Boekhout T."/>
            <person name="Lass-Florl C."/>
            <person name="Gabaldon T."/>
        </authorList>
    </citation>
    <scope>NUCLEOTIDE SEQUENCE [LARGE SCALE GENOMIC DNA]</scope>
    <source>
        <strain evidence="8 9">CBS 180</strain>
    </source>
</reference>
<evidence type="ECO:0000256" key="5">
    <source>
        <dbReference type="ARBA" id="ARBA00023242"/>
    </source>
</evidence>